<reference evidence="8" key="1">
    <citation type="journal article" date="2023" name="Mol. Phylogenet. Evol.">
        <title>Genome-scale phylogeny and comparative genomics of the fungal order Sordariales.</title>
        <authorList>
            <person name="Hensen N."/>
            <person name="Bonometti L."/>
            <person name="Westerberg I."/>
            <person name="Brannstrom I.O."/>
            <person name="Guillou S."/>
            <person name="Cros-Aarteil S."/>
            <person name="Calhoun S."/>
            <person name="Haridas S."/>
            <person name="Kuo A."/>
            <person name="Mondo S."/>
            <person name="Pangilinan J."/>
            <person name="Riley R."/>
            <person name="LaButti K."/>
            <person name="Andreopoulos B."/>
            <person name="Lipzen A."/>
            <person name="Chen C."/>
            <person name="Yan M."/>
            <person name="Daum C."/>
            <person name="Ng V."/>
            <person name="Clum A."/>
            <person name="Steindorff A."/>
            <person name="Ohm R.A."/>
            <person name="Martin F."/>
            <person name="Silar P."/>
            <person name="Natvig D.O."/>
            <person name="Lalanne C."/>
            <person name="Gautier V."/>
            <person name="Ament-Velasquez S.L."/>
            <person name="Kruys A."/>
            <person name="Hutchinson M.I."/>
            <person name="Powell A.J."/>
            <person name="Barry K."/>
            <person name="Miller A.N."/>
            <person name="Grigoriev I.V."/>
            <person name="Debuchy R."/>
            <person name="Gladieux P."/>
            <person name="Hiltunen Thoren M."/>
            <person name="Johannesson H."/>
        </authorList>
    </citation>
    <scope>NUCLEOTIDE SEQUENCE</scope>
    <source>
        <strain evidence="8">CBS 757.83</strain>
    </source>
</reference>
<dbReference type="InterPro" id="IPR017046">
    <property type="entry name" value="Prenylcysteine_Oxase1"/>
</dbReference>
<proteinExistence type="predicted"/>
<feature type="chain" id="PRO_5043031525" description="Prenylcysteine lyase domain-containing protein" evidence="6">
    <location>
        <begin position="21"/>
        <end position="310"/>
    </location>
</feature>
<dbReference type="PANTHER" id="PTHR15944:SF0">
    <property type="entry name" value="PRENYLCYSTEINE LYASE DOMAIN-CONTAINING PROTEIN"/>
    <property type="match status" value="1"/>
</dbReference>
<keyword evidence="3" id="KW-0274">FAD</keyword>
<keyword evidence="5" id="KW-0325">Glycoprotein</keyword>
<reference evidence="8" key="2">
    <citation type="submission" date="2023-05" db="EMBL/GenBank/DDBJ databases">
        <authorList>
            <consortium name="Lawrence Berkeley National Laboratory"/>
            <person name="Steindorff A."/>
            <person name="Hensen N."/>
            <person name="Bonometti L."/>
            <person name="Westerberg I."/>
            <person name="Brannstrom I.O."/>
            <person name="Guillou S."/>
            <person name="Cros-Aarteil S."/>
            <person name="Calhoun S."/>
            <person name="Haridas S."/>
            <person name="Kuo A."/>
            <person name="Mondo S."/>
            <person name="Pangilinan J."/>
            <person name="Riley R."/>
            <person name="Labutti K."/>
            <person name="Andreopoulos B."/>
            <person name="Lipzen A."/>
            <person name="Chen C."/>
            <person name="Yanf M."/>
            <person name="Daum C."/>
            <person name="Ng V."/>
            <person name="Clum A."/>
            <person name="Ohm R."/>
            <person name="Martin F."/>
            <person name="Silar P."/>
            <person name="Natvig D."/>
            <person name="Lalanne C."/>
            <person name="Gautier V."/>
            <person name="Ament-Velasquez S.L."/>
            <person name="Kruys A."/>
            <person name="Hutchinson M.I."/>
            <person name="Powell A.J."/>
            <person name="Barry K."/>
            <person name="Miller A.N."/>
            <person name="Grigoriev I.V."/>
            <person name="Debuchy R."/>
            <person name="Gladieux P."/>
            <person name="Thoren M.H."/>
            <person name="Johannesson H."/>
        </authorList>
    </citation>
    <scope>NUCLEOTIDE SEQUENCE</scope>
    <source>
        <strain evidence="8">CBS 757.83</strain>
    </source>
</reference>
<evidence type="ECO:0000259" key="7">
    <source>
        <dbReference type="Pfam" id="PF07156"/>
    </source>
</evidence>
<dbReference type="PANTHER" id="PTHR15944">
    <property type="entry name" value="FARNESYLCYSTEINE LYASE"/>
    <property type="match status" value="1"/>
</dbReference>
<feature type="domain" description="Prenylcysteine lyase" evidence="7">
    <location>
        <begin position="146"/>
        <end position="305"/>
    </location>
</feature>
<evidence type="ECO:0000313" key="9">
    <source>
        <dbReference type="Proteomes" id="UP001305647"/>
    </source>
</evidence>
<sequence length="310" mass="33648">MRLSIDFVAVSAALLGLVTAQTTPRQGAIIEPAPREPLRLTTCASRISGRTLPINPFNDPAQVIEQGAIIFVPRNYILYDPQSFPFQSLTQRVQQLGLDEITGVTGEQFLSDNGVGDRYSHDMIQSATRVNDASNLARMHGLTAILHVTIFTSPNRFSPEFFDMPNSAQAPLVVITTLAQSDTPDSGVEGAGQAGFFSMMALGKATNPQTQQTEYVYKIFSPAAITPEFLTHGPVDLHRGSSPISWYTPEVFYSYPKTSPRTTFQDPIVGSGIYYTSGGELLLSCMETSALMGKNVARLIVDDMTDAGTV</sequence>
<gene>
    <name evidence="8" type="ORF">N658DRAFT_525736</name>
</gene>
<evidence type="ECO:0000256" key="2">
    <source>
        <dbReference type="ARBA" id="ARBA00022630"/>
    </source>
</evidence>
<keyword evidence="6" id="KW-0732">Signal</keyword>
<accession>A0AAN6PWI4</accession>
<evidence type="ECO:0000256" key="6">
    <source>
        <dbReference type="SAM" id="SignalP"/>
    </source>
</evidence>
<dbReference type="Pfam" id="PF07156">
    <property type="entry name" value="Prenylcys_lyase"/>
    <property type="match status" value="2"/>
</dbReference>
<comment type="cofactor">
    <cofactor evidence="1">
        <name>FAD</name>
        <dbReference type="ChEBI" id="CHEBI:57692"/>
    </cofactor>
</comment>
<dbReference type="EMBL" id="MU863652">
    <property type="protein sequence ID" value="KAK4099108.1"/>
    <property type="molecule type" value="Genomic_DNA"/>
</dbReference>
<evidence type="ECO:0000256" key="4">
    <source>
        <dbReference type="ARBA" id="ARBA00023002"/>
    </source>
</evidence>
<keyword evidence="2" id="KW-0285">Flavoprotein</keyword>
<evidence type="ECO:0000313" key="8">
    <source>
        <dbReference type="EMBL" id="KAK4099108.1"/>
    </source>
</evidence>
<dbReference type="Proteomes" id="UP001305647">
    <property type="component" value="Unassembled WGS sequence"/>
</dbReference>
<protein>
    <recommendedName>
        <fullName evidence="7">Prenylcysteine lyase domain-containing protein</fullName>
    </recommendedName>
</protein>
<dbReference type="AlphaFoldDB" id="A0AAN6PWI4"/>
<dbReference type="InterPro" id="IPR010795">
    <property type="entry name" value="Prenylcys_lyase"/>
</dbReference>
<comment type="caution">
    <text evidence="8">The sequence shown here is derived from an EMBL/GenBank/DDBJ whole genome shotgun (WGS) entry which is preliminary data.</text>
</comment>
<dbReference type="GO" id="GO:0030328">
    <property type="term" value="P:prenylcysteine catabolic process"/>
    <property type="evidence" value="ECO:0007669"/>
    <property type="project" value="InterPro"/>
</dbReference>
<evidence type="ECO:0000256" key="5">
    <source>
        <dbReference type="ARBA" id="ARBA00023180"/>
    </source>
</evidence>
<keyword evidence="4" id="KW-0560">Oxidoreductase</keyword>
<evidence type="ECO:0000256" key="1">
    <source>
        <dbReference type="ARBA" id="ARBA00001974"/>
    </source>
</evidence>
<keyword evidence="9" id="KW-1185">Reference proteome</keyword>
<feature type="domain" description="Prenylcysteine lyase" evidence="7">
    <location>
        <begin position="79"/>
        <end position="144"/>
    </location>
</feature>
<name>A0AAN6PWI4_9PEZI</name>
<evidence type="ECO:0000256" key="3">
    <source>
        <dbReference type="ARBA" id="ARBA00022827"/>
    </source>
</evidence>
<dbReference type="GO" id="GO:0001735">
    <property type="term" value="F:prenylcysteine oxidase activity"/>
    <property type="evidence" value="ECO:0007669"/>
    <property type="project" value="InterPro"/>
</dbReference>
<feature type="signal peptide" evidence="6">
    <location>
        <begin position="1"/>
        <end position="20"/>
    </location>
</feature>
<dbReference type="GO" id="GO:0030327">
    <property type="term" value="P:prenylated protein catabolic process"/>
    <property type="evidence" value="ECO:0007669"/>
    <property type="project" value="TreeGrafter"/>
</dbReference>
<organism evidence="8 9">
    <name type="scientific">Parathielavia hyrcaniae</name>
    <dbReference type="NCBI Taxonomy" id="113614"/>
    <lineage>
        <taxon>Eukaryota</taxon>
        <taxon>Fungi</taxon>
        <taxon>Dikarya</taxon>
        <taxon>Ascomycota</taxon>
        <taxon>Pezizomycotina</taxon>
        <taxon>Sordariomycetes</taxon>
        <taxon>Sordariomycetidae</taxon>
        <taxon>Sordariales</taxon>
        <taxon>Chaetomiaceae</taxon>
        <taxon>Parathielavia</taxon>
    </lineage>
</organism>